<evidence type="ECO:0000256" key="4">
    <source>
        <dbReference type="ARBA" id="ARBA00022989"/>
    </source>
</evidence>
<keyword evidence="8" id="KW-0012">Acyltransferase</keyword>
<evidence type="ECO:0000259" key="9">
    <source>
        <dbReference type="Pfam" id="PF01529"/>
    </source>
</evidence>
<comment type="similarity">
    <text evidence="8">Belongs to the DHHC palmitoyltransferase family.</text>
</comment>
<dbReference type="InterPro" id="IPR001594">
    <property type="entry name" value="Palmitoyltrfase_DHHC"/>
</dbReference>
<dbReference type="PROSITE" id="PS50216">
    <property type="entry name" value="DHHC"/>
    <property type="match status" value="1"/>
</dbReference>
<dbReference type="Pfam" id="PF13637">
    <property type="entry name" value="Ank_4"/>
    <property type="match status" value="1"/>
</dbReference>
<dbReference type="InterPro" id="IPR002110">
    <property type="entry name" value="Ankyrin_rpt"/>
</dbReference>
<dbReference type="Proteomes" id="UP001634394">
    <property type="component" value="Unassembled WGS sequence"/>
</dbReference>
<dbReference type="PROSITE" id="PS50297">
    <property type="entry name" value="ANK_REP_REGION"/>
    <property type="match status" value="3"/>
</dbReference>
<sequence>MADETDPTCNPMQTLLEGKAKNGKLDMSDLSTIPSQPTAEDFKKFDIVRATQYGVLDRCKELVEAGFDVNQMDRENVSLLHWAAINSRVDIVNYYISKGAVVDRFGGDLNSTPLHWATRQGHLTMVVLLMSHGADPSLRDGEGCSCLHLAAQFGHTAIVAYLVAKGQDVDMLDKNGMTALMWASYRVFGYDPVRLLLTFGANVNKGDKISGNTPLHWACQTGNTVVIKMLIEAGANLDVLNNKQETALDIAKAQKNNMIVNRIRKYRQELGYEKNHCLIKFSTDKELRRRMMLIFPFFAMFMIGFIPEMEAEWPIKVLLAITAYVIFKSCQIAFFDDRLFQIMPIAWYLATKVWMYYTWFAYCWTYTKNPIQDFLFITTTVLLTYNFYKAWKTDPGFIKTDRNEQIKTILRLAETQTLQLNQFCSTCLIARPIRSKHCSVCNKCVAKFDHHCPWVDNCVGAFNHKYFIGYLFFLFIMICWCLYGCFTFWSERTSWSFYEDGITGILYKIFTTSPWVAWIALNAAVHFVWVFLLLFCQLYQIGWTGMTTNERLNHARYTYFQQQEHGHDHGAGQGQGHGHAHGGVKSALKNELAHLKNTPNNPFYRGVFKNLIDTLEIRCCGLFRPHKIDWMNLFEVPGSAQAQAKPSFQVSRENYQFPKSPIDERESQWLSWLSVALGIQGWRV</sequence>
<evidence type="ECO:0000256" key="1">
    <source>
        <dbReference type="ARBA" id="ARBA00004141"/>
    </source>
</evidence>
<comment type="caution">
    <text evidence="10">The sequence shown here is derived from an EMBL/GenBank/DDBJ whole genome shotgun (WGS) entry which is preliminary data.</text>
</comment>
<evidence type="ECO:0000313" key="11">
    <source>
        <dbReference type="Proteomes" id="UP001634394"/>
    </source>
</evidence>
<reference evidence="10 11" key="1">
    <citation type="submission" date="2024-11" db="EMBL/GenBank/DDBJ databases">
        <title>Chromosome-level genome assembly of the freshwater bivalve Anodonta woodiana.</title>
        <authorList>
            <person name="Chen X."/>
        </authorList>
    </citation>
    <scope>NUCLEOTIDE SEQUENCE [LARGE SCALE GENOMIC DNA]</scope>
    <source>
        <strain evidence="10">MN2024</strain>
        <tissue evidence="10">Gills</tissue>
    </source>
</reference>
<dbReference type="Gene3D" id="1.25.40.20">
    <property type="entry name" value="Ankyrin repeat-containing domain"/>
    <property type="match status" value="1"/>
</dbReference>
<dbReference type="GO" id="GO:0019706">
    <property type="term" value="F:protein-cysteine S-palmitoyltransferase activity"/>
    <property type="evidence" value="ECO:0007669"/>
    <property type="project" value="UniProtKB-EC"/>
</dbReference>
<evidence type="ECO:0000256" key="2">
    <source>
        <dbReference type="ARBA" id="ARBA00022692"/>
    </source>
</evidence>
<dbReference type="PANTHER" id="PTHR24161">
    <property type="entry name" value="ANK_REP_REGION DOMAIN-CONTAINING PROTEIN-RELATED"/>
    <property type="match status" value="1"/>
</dbReference>
<dbReference type="GO" id="GO:0016020">
    <property type="term" value="C:membrane"/>
    <property type="evidence" value="ECO:0007669"/>
    <property type="project" value="UniProtKB-SubCell"/>
</dbReference>
<keyword evidence="2 8" id="KW-0812">Transmembrane</keyword>
<dbReference type="SMART" id="SM00248">
    <property type="entry name" value="ANK"/>
    <property type="match status" value="5"/>
</dbReference>
<keyword evidence="3" id="KW-0677">Repeat</keyword>
<dbReference type="EC" id="2.3.1.225" evidence="8"/>
<accession>A0ABD3TZS3</accession>
<evidence type="ECO:0000256" key="5">
    <source>
        <dbReference type="ARBA" id="ARBA00023043"/>
    </source>
</evidence>
<feature type="repeat" description="ANK" evidence="7">
    <location>
        <begin position="109"/>
        <end position="141"/>
    </location>
</feature>
<feature type="repeat" description="ANK" evidence="7">
    <location>
        <begin position="210"/>
        <end position="242"/>
    </location>
</feature>
<feature type="repeat" description="ANK" evidence="7">
    <location>
        <begin position="175"/>
        <end position="208"/>
    </location>
</feature>
<name>A0ABD3TZS3_SINWO</name>
<evidence type="ECO:0000256" key="7">
    <source>
        <dbReference type="PROSITE-ProRule" id="PRU00023"/>
    </source>
</evidence>
<proteinExistence type="inferred from homology"/>
<keyword evidence="11" id="KW-1185">Reference proteome</keyword>
<dbReference type="SUPFAM" id="SSF48403">
    <property type="entry name" value="Ankyrin repeat"/>
    <property type="match status" value="1"/>
</dbReference>
<organism evidence="10 11">
    <name type="scientific">Sinanodonta woodiana</name>
    <name type="common">Chinese pond mussel</name>
    <name type="synonym">Anodonta woodiana</name>
    <dbReference type="NCBI Taxonomy" id="1069815"/>
    <lineage>
        <taxon>Eukaryota</taxon>
        <taxon>Metazoa</taxon>
        <taxon>Spiralia</taxon>
        <taxon>Lophotrochozoa</taxon>
        <taxon>Mollusca</taxon>
        <taxon>Bivalvia</taxon>
        <taxon>Autobranchia</taxon>
        <taxon>Heteroconchia</taxon>
        <taxon>Palaeoheterodonta</taxon>
        <taxon>Unionida</taxon>
        <taxon>Unionoidea</taxon>
        <taxon>Unionidae</taxon>
        <taxon>Unioninae</taxon>
        <taxon>Sinanodonta</taxon>
    </lineage>
</organism>
<dbReference type="PRINTS" id="PR01415">
    <property type="entry name" value="ANKYRIN"/>
</dbReference>
<dbReference type="Pfam" id="PF12796">
    <property type="entry name" value="Ank_2"/>
    <property type="match status" value="2"/>
</dbReference>
<feature type="repeat" description="ANK" evidence="7">
    <location>
        <begin position="142"/>
        <end position="174"/>
    </location>
</feature>
<comment type="catalytic activity">
    <reaction evidence="8">
        <text>L-cysteinyl-[protein] + hexadecanoyl-CoA = S-hexadecanoyl-L-cysteinyl-[protein] + CoA</text>
        <dbReference type="Rhea" id="RHEA:36683"/>
        <dbReference type="Rhea" id="RHEA-COMP:10131"/>
        <dbReference type="Rhea" id="RHEA-COMP:11032"/>
        <dbReference type="ChEBI" id="CHEBI:29950"/>
        <dbReference type="ChEBI" id="CHEBI:57287"/>
        <dbReference type="ChEBI" id="CHEBI:57379"/>
        <dbReference type="ChEBI" id="CHEBI:74151"/>
        <dbReference type="EC" id="2.3.1.225"/>
    </reaction>
</comment>
<protein>
    <recommendedName>
        <fullName evidence="8">Palmitoyltransferase</fullName>
        <ecNumber evidence="8">2.3.1.225</ecNumber>
    </recommendedName>
</protein>
<comment type="domain">
    <text evidence="8">The DHHC domain is required for palmitoyltransferase activity.</text>
</comment>
<dbReference type="InterPro" id="IPR036770">
    <property type="entry name" value="Ankyrin_rpt-contain_sf"/>
</dbReference>
<dbReference type="EMBL" id="JBJQND010000017">
    <property type="protein sequence ID" value="KAL3841672.1"/>
    <property type="molecule type" value="Genomic_DNA"/>
</dbReference>
<feature type="domain" description="Palmitoyltransferase DHHC" evidence="9">
    <location>
        <begin position="421"/>
        <end position="554"/>
    </location>
</feature>
<evidence type="ECO:0000256" key="6">
    <source>
        <dbReference type="ARBA" id="ARBA00023136"/>
    </source>
</evidence>
<comment type="subcellular location">
    <subcellularLocation>
        <location evidence="1">Membrane</location>
        <topology evidence="1">Multi-pass membrane protein</topology>
    </subcellularLocation>
</comment>
<evidence type="ECO:0000256" key="3">
    <source>
        <dbReference type="ARBA" id="ARBA00022737"/>
    </source>
</evidence>
<feature type="transmembrane region" description="Helical" evidence="8">
    <location>
        <begin position="290"/>
        <end position="307"/>
    </location>
</feature>
<feature type="transmembrane region" description="Helical" evidence="8">
    <location>
        <begin position="467"/>
        <end position="489"/>
    </location>
</feature>
<evidence type="ECO:0000256" key="8">
    <source>
        <dbReference type="RuleBase" id="RU079119"/>
    </source>
</evidence>
<gene>
    <name evidence="10" type="ORF">ACJMK2_019786</name>
</gene>
<keyword evidence="6 8" id="KW-0472">Membrane</keyword>
<dbReference type="Pfam" id="PF01529">
    <property type="entry name" value="DHHC"/>
    <property type="match status" value="1"/>
</dbReference>
<keyword evidence="4 8" id="KW-1133">Transmembrane helix</keyword>
<feature type="transmembrane region" description="Helical" evidence="8">
    <location>
        <begin position="342"/>
        <end position="362"/>
    </location>
</feature>
<dbReference type="PANTHER" id="PTHR24161:SF85">
    <property type="entry name" value="PALMITOYLTRANSFERASE HIP14"/>
    <property type="match status" value="1"/>
</dbReference>
<dbReference type="AlphaFoldDB" id="A0ABD3TZS3"/>
<feature type="transmembrane region" description="Helical" evidence="8">
    <location>
        <begin position="515"/>
        <end position="536"/>
    </location>
</feature>
<evidence type="ECO:0000313" key="10">
    <source>
        <dbReference type="EMBL" id="KAL3841672.1"/>
    </source>
</evidence>
<dbReference type="PROSITE" id="PS50088">
    <property type="entry name" value="ANK_REPEAT"/>
    <property type="match status" value="4"/>
</dbReference>
<feature type="transmembrane region" description="Helical" evidence="8">
    <location>
        <begin position="313"/>
        <end position="335"/>
    </location>
</feature>
<keyword evidence="5 7" id="KW-0040">ANK repeat</keyword>
<keyword evidence="8" id="KW-0808">Transferase</keyword>